<proteinExistence type="predicted"/>
<keyword evidence="8" id="KW-1185">Reference proteome</keyword>
<feature type="domain" description="C2H2-type" evidence="6">
    <location>
        <begin position="31"/>
        <end position="61"/>
    </location>
</feature>
<accession>A0A5J5ETK3</accession>
<feature type="compositionally biased region" description="Polar residues" evidence="5">
    <location>
        <begin position="341"/>
        <end position="357"/>
    </location>
</feature>
<dbReference type="PANTHER" id="PTHR38846:SF1">
    <property type="entry name" value="C3H1-TYPE DOMAIN-CONTAINING PROTEIN"/>
    <property type="match status" value="1"/>
</dbReference>
<evidence type="ECO:0000256" key="4">
    <source>
        <dbReference type="PROSITE-ProRule" id="PRU00042"/>
    </source>
</evidence>
<dbReference type="EMBL" id="VXIS01000128">
    <property type="protein sequence ID" value="KAA8902685.1"/>
    <property type="molecule type" value="Genomic_DNA"/>
</dbReference>
<feature type="region of interest" description="Disordered" evidence="5">
    <location>
        <begin position="220"/>
        <end position="243"/>
    </location>
</feature>
<dbReference type="InParanoid" id="A0A5J5ETK3"/>
<dbReference type="InterPro" id="IPR013087">
    <property type="entry name" value="Znf_C2H2_type"/>
</dbReference>
<keyword evidence="1" id="KW-0479">Metal-binding</keyword>
<dbReference type="PROSITE" id="PS00028">
    <property type="entry name" value="ZINC_FINGER_C2H2_1"/>
    <property type="match status" value="4"/>
</dbReference>
<evidence type="ECO:0000313" key="8">
    <source>
        <dbReference type="Proteomes" id="UP000326924"/>
    </source>
</evidence>
<dbReference type="GO" id="GO:0008270">
    <property type="term" value="F:zinc ion binding"/>
    <property type="evidence" value="ECO:0007669"/>
    <property type="project" value="UniProtKB-KW"/>
</dbReference>
<reference evidence="7 8" key="1">
    <citation type="submission" date="2019-09" db="EMBL/GenBank/DDBJ databases">
        <title>Draft genome of the ectomycorrhizal ascomycete Sphaerosporella brunnea.</title>
        <authorList>
            <consortium name="DOE Joint Genome Institute"/>
            <person name="Benucci G.M."/>
            <person name="Marozzi G."/>
            <person name="Antonielli L."/>
            <person name="Sanchez S."/>
            <person name="Marco P."/>
            <person name="Wang X."/>
            <person name="Falini L.B."/>
            <person name="Barry K."/>
            <person name="Haridas S."/>
            <person name="Lipzen A."/>
            <person name="Labutti K."/>
            <person name="Grigoriev I.V."/>
            <person name="Murat C."/>
            <person name="Martin F."/>
            <person name="Albertini E."/>
            <person name="Donnini D."/>
            <person name="Bonito G."/>
        </authorList>
    </citation>
    <scope>NUCLEOTIDE SEQUENCE [LARGE SCALE GENOMIC DNA]</scope>
    <source>
        <strain evidence="7 8">Sb_GMNB300</strain>
    </source>
</reference>
<feature type="domain" description="C2H2-type" evidence="6">
    <location>
        <begin position="200"/>
        <end position="229"/>
    </location>
</feature>
<dbReference type="AlphaFoldDB" id="A0A5J5ETK3"/>
<dbReference type="Pfam" id="PF12171">
    <property type="entry name" value="zf-C2H2_jaz"/>
    <property type="match status" value="2"/>
</dbReference>
<dbReference type="PROSITE" id="PS50157">
    <property type="entry name" value="ZINC_FINGER_C2H2_2"/>
    <property type="match status" value="5"/>
</dbReference>
<feature type="domain" description="C2H2-type" evidence="6">
    <location>
        <begin position="410"/>
        <end position="439"/>
    </location>
</feature>
<evidence type="ECO:0000256" key="2">
    <source>
        <dbReference type="ARBA" id="ARBA00022771"/>
    </source>
</evidence>
<dbReference type="Proteomes" id="UP000326924">
    <property type="component" value="Unassembled WGS sequence"/>
</dbReference>
<evidence type="ECO:0000256" key="3">
    <source>
        <dbReference type="ARBA" id="ARBA00022833"/>
    </source>
</evidence>
<protein>
    <recommendedName>
        <fullName evidence="6">C2H2-type domain-containing protein</fullName>
    </recommendedName>
</protein>
<keyword evidence="2 4" id="KW-0863">Zinc-finger</keyword>
<feature type="domain" description="C2H2-type" evidence="6">
    <location>
        <begin position="261"/>
        <end position="290"/>
    </location>
</feature>
<feature type="compositionally biased region" description="Low complexity" evidence="5">
    <location>
        <begin position="290"/>
        <end position="304"/>
    </location>
</feature>
<evidence type="ECO:0000259" key="6">
    <source>
        <dbReference type="PROSITE" id="PS50157"/>
    </source>
</evidence>
<dbReference type="PANTHER" id="PTHR38846">
    <property type="entry name" value="C3H1-TYPE DOMAIN-CONTAINING PROTEIN"/>
    <property type="match status" value="1"/>
</dbReference>
<name>A0A5J5ETK3_9PEZI</name>
<feature type="domain" description="C2H2-type" evidence="6">
    <location>
        <begin position="451"/>
        <end position="480"/>
    </location>
</feature>
<dbReference type="Gene3D" id="3.30.160.60">
    <property type="entry name" value="Classic Zinc Finger"/>
    <property type="match status" value="1"/>
</dbReference>
<dbReference type="SUPFAM" id="SSF57667">
    <property type="entry name" value="beta-beta-alpha zinc fingers"/>
    <property type="match status" value="2"/>
</dbReference>
<dbReference type="SMART" id="SM00355">
    <property type="entry name" value="ZnF_C2H2"/>
    <property type="match status" value="6"/>
</dbReference>
<evidence type="ECO:0000256" key="5">
    <source>
        <dbReference type="SAM" id="MobiDB-lite"/>
    </source>
</evidence>
<dbReference type="Pfam" id="PF12874">
    <property type="entry name" value="zf-met"/>
    <property type="match status" value="2"/>
</dbReference>
<keyword evidence="3" id="KW-0862">Zinc</keyword>
<evidence type="ECO:0000256" key="1">
    <source>
        <dbReference type="ARBA" id="ARBA00022723"/>
    </source>
</evidence>
<gene>
    <name evidence="7" type="ORF">FN846DRAFT_74904</name>
</gene>
<dbReference type="InterPro" id="IPR036236">
    <property type="entry name" value="Znf_C2H2_sf"/>
</dbReference>
<feature type="region of interest" description="Disordered" evidence="5">
    <location>
        <begin position="277"/>
        <end position="322"/>
    </location>
</feature>
<sequence>MRVCSLLVGHCGSAVSLPVAFRPPVTADMSTHCSPCDRTFVNGEALAQHVRDSPRHQNPRPAPVAVAEVAASAAAAAAEDPPKPRDPVAQFFAQYPTFRHDPDSSCWAEFLRLSGSFGWESGHAKSAYAQFSRAVVLRFGSSFDGVRQAPADFPSTILAAKAAGSPSRQRTDGGERPASVASIASSAASTVSGGVSLELQRCQPCNRDFVDLAALQQHLSSSRHHSSIPKPANDEGGKPADVPSIESAIEAPEVSGGVPPHLCVPCNRQYLCSEDLQQHQKSSKHDPTIPTTSGAGSSPATSGPASPPSDVPGNSSIHSSVPCDRTFASNQALQQHLNFPQHSPKATATSTAENSSIPCAPSAPPDLYNIPESSKHNPTVPATNGGGTASDPFTPNQASKVPDKNSPPLHRCTPCNRSFIDQAALQQHLSSSVHAARRSQRKKRTPIPPLHRCIPCNRGFIHQGALLQHLSSSVHAARPFTPIPSHRQYDAIDAFFSSYRDFDYDPTGAFWGEFERLCRFFSWEREDPTAAIAWNGFQVAVVTAFGVSFGTDQSDLEAWGRLCETAGFDPIPDTLEARHDAIIGTHINLVDMHECRRMGCLAEFFDSRAELRAYTICTGKYYPQVNAYAGNLLQYLLRGVPWQYGWEADTGMKIGRSR</sequence>
<feature type="region of interest" description="Disordered" evidence="5">
    <location>
        <begin position="341"/>
        <end position="413"/>
    </location>
</feature>
<dbReference type="InterPro" id="IPR022755">
    <property type="entry name" value="Znf_C2H2_jaz"/>
</dbReference>
<dbReference type="OrthoDB" id="6105938at2759"/>
<evidence type="ECO:0000313" key="7">
    <source>
        <dbReference type="EMBL" id="KAA8902685.1"/>
    </source>
</evidence>
<organism evidence="7 8">
    <name type="scientific">Sphaerosporella brunnea</name>
    <dbReference type="NCBI Taxonomy" id="1250544"/>
    <lineage>
        <taxon>Eukaryota</taxon>
        <taxon>Fungi</taxon>
        <taxon>Dikarya</taxon>
        <taxon>Ascomycota</taxon>
        <taxon>Pezizomycotina</taxon>
        <taxon>Pezizomycetes</taxon>
        <taxon>Pezizales</taxon>
        <taxon>Pyronemataceae</taxon>
        <taxon>Sphaerosporella</taxon>
    </lineage>
</organism>
<comment type="caution">
    <text evidence="7">The sequence shown here is derived from an EMBL/GenBank/DDBJ whole genome shotgun (WGS) entry which is preliminary data.</text>
</comment>